<dbReference type="InterPro" id="IPR036388">
    <property type="entry name" value="WH-like_DNA-bd_sf"/>
</dbReference>
<dbReference type="RefSeq" id="WP_368647485.1">
    <property type="nucleotide sequence ID" value="NZ_CP158255.1"/>
</dbReference>
<dbReference type="PROSITE" id="PS50995">
    <property type="entry name" value="HTH_MARR_2"/>
    <property type="match status" value="1"/>
</dbReference>
<evidence type="ECO:0000259" key="1">
    <source>
        <dbReference type="PROSITE" id="PS50995"/>
    </source>
</evidence>
<gene>
    <name evidence="2" type="ORF">ABRZ09_05980</name>
</gene>
<dbReference type="EMBL" id="CP158255">
    <property type="protein sequence ID" value="XDJ51388.1"/>
    <property type="molecule type" value="Genomic_DNA"/>
</dbReference>
<dbReference type="GO" id="GO:0006950">
    <property type="term" value="P:response to stress"/>
    <property type="evidence" value="ECO:0007669"/>
    <property type="project" value="TreeGrafter"/>
</dbReference>
<name>A0AB39DAP0_9BURK</name>
<dbReference type="Gene3D" id="1.10.10.10">
    <property type="entry name" value="Winged helix-like DNA-binding domain superfamily/Winged helix DNA-binding domain"/>
    <property type="match status" value="1"/>
</dbReference>
<sequence>MRDSALVHPEDVPHGLVLQPLDLAVQRPALQIEERLDHFDDDGAIIPALECDGLDAGAHQRPLASPIVAHRLVSVHMADEVLSTPGHLISLAARGFARLSESRLKPLGFGVGHLPVLVALRDGKAHTQRDLARFARIGQPPMAQMLARMERDGLIQRTRDPSDGRSSRIVLTRAARERLPAAIATLYEGNRQALAGFTATEASQLADLLTRLIDNLDQLTGAETSP</sequence>
<dbReference type="InterPro" id="IPR000835">
    <property type="entry name" value="HTH_MarR-typ"/>
</dbReference>
<dbReference type="PRINTS" id="PR00598">
    <property type="entry name" value="HTHMARR"/>
</dbReference>
<dbReference type="InterPro" id="IPR039422">
    <property type="entry name" value="MarR/SlyA-like"/>
</dbReference>
<reference evidence="2" key="1">
    <citation type="submission" date="2024-05" db="EMBL/GenBank/DDBJ databases">
        <authorList>
            <person name="Luo Y.-C."/>
            <person name="Nicholds J."/>
            <person name="Mortimer T."/>
            <person name="Maboni G."/>
        </authorList>
    </citation>
    <scope>NUCLEOTIDE SEQUENCE</scope>
    <source>
        <strain evidence="2">151108</strain>
    </source>
</reference>
<evidence type="ECO:0000313" key="2">
    <source>
        <dbReference type="EMBL" id="XDJ51388.1"/>
    </source>
</evidence>
<protein>
    <submittedName>
        <fullName evidence="2">MarR family winged helix-turn-helix transcriptional regulator</fullName>
    </submittedName>
</protein>
<organism evidence="2">
    <name type="scientific">Castellaniella ginsengisoli</name>
    <dbReference type="NCBI Taxonomy" id="546114"/>
    <lineage>
        <taxon>Bacteria</taxon>
        <taxon>Pseudomonadati</taxon>
        <taxon>Pseudomonadota</taxon>
        <taxon>Betaproteobacteria</taxon>
        <taxon>Burkholderiales</taxon>
        <taxon>Alcaligenaceae</taxon>
        <taxon>Castellaniella</taxon>
    </lineage>
</organism>
<dbReference type="PANTHER" id="PTHR33164:SF13">
    <property type="entry name" value="4-HYDROXYPHENYLACETATE CATABOLISM PROTEIN"/>
    <property type="match status" value="1"/>
</dbReference>
<dbReference type="PANTHER" id="PTHR33164">
    <property type="entry name" value="TRANSCRIPTIONAL REGULATOR, MARR FAMILY"/>
    <property type="match status" value="1"/>
</dbReference>
<dbReference type="SMART" id="SM00347">
    <property type="entry name" value="HTH_MARR"/>
    <property type="match status" value="1"/>
</dbReference>
<proteinExistence type="predicted"/>
<feature type="domain" description="HTH marR-type" evidence="1">
    <location>
        <begin position="82"/>
        <end position="214"/>
    </location>
</feature>
<dbReference type="InterPro" id="IPR036390">
    <property type="entry name" value="WH_DNA-bd_sf"/>
</dbReference>
<dbReference type="GO" id="GO:0003700">
    <property type="term" value="F:DNA-binding transcription factor activity"/>
    <property type="evidence" value="ECO:0007669"/>
    <property type="project" value="InterPro"/>
</dbReference>
<dbReference type="SUPFAM" id="SSF46785">
    <property type="entry name" value="Winged helix' DNA-binding domain"/>
    <property type="match status" value="1"/>
</dbReference>
<dbReference type="Pfam" id="PF01047">
    <property type="entry name" value="MarR"/>
    <property type="match status" value="1"/>
</dbReference>
<accession>A0AB39DAP0</accession>
<dbReference type="AlphaFoldDB" id="A0AB39DAP0"/>